<evidence type="ECO:0000256" key="1">
    <source>
        <dbReference type="SAM" id="MobiDB-lite"/>
    </source>
</evidence>
<gene>
    <name evidence="2" type="ORF">TSUD_21290</name>
</gene>
<keyword evidence="3" id="KW-1185">Reference proteome</keyword>
<dbReference type="EMBL" id="DF973674">
    <property type="protein sequence ID" value="GAU37524.1"/>
    <property type="molecule type" value="Genomic_DNA"/>
</dbReference>
<feature type="region of interest" description="Disordered" evidence="1">
    <location>
        <begin position="1"/>
        <end position="61"/>
    </location>
</feature>
<feature type="compositionally biased region" description="Low complexity" evidence="1">
    <location>
        <begin position="33"/>
        <end position="42"/>
    </location>
</feature>
<reference evidence="3" key="1">
    <citation type="journal article" date="2017" name="Front. Plant Sci.">
        <title>Climate Clever Clovers: New Paradigm to Reduce the Environmental Footprint of Ruminants by Breeding Low Methanogenic Forages Utilizing Haplotype Variation.</title>
        <authorList>
            <person name="Kaur P."/>
            <person name="Appels R."/>
            <person name="Bayer P.E."/>
            <person name="Keeble-Gagnere G."/>
            <person name="Wang J."/>
            <person name="Hirakawa H."/>
            <person name="Shirasawa K."/>
            <person name="Vercoe P."/>
            <person name="Stefanova K."/>
            <person name="Durmic Z."/>
            <person name="Nichols P."/>
            <person name="Revell C."/>
            <person name="Isobe S.N."/>
            <person name="Edwards D."/>
            <person name="Erskine W."/>
        </authorList>
    </citation>
    <scope>NUCLEOTIDE SEQUENCE [LARGE SCALE GENOMIC DNA]</scope>
    <source>
        <strain evidence="3">cv. Daliak</strain>
    </source>
</reference>
<sequence length="61" mass="6431">METATKDVGWSDKDAAEQQNVGDKVQRRDEGGAAEAAASSGDSSKDGDFGRNREDALSQLT</sequence>
<dbReference type="AlphaFoldDB" id="A0A2Z6MYG2"/>
<proteinExistence type="predicted"/>
<accession>A0A2Z6MYG2</accession>
<dbReference type="Proteomes" id="UP000242715">
    <property type="component" value="Unassembled WGS sequence"/>
</dbReference>
<evidence type="ECO:0000313" key="3">
    <source>
        <dbReference type="Proteomes" id="UP000242715"/>
    </source>
</evidence>
<organism evidence="2 3">
    <name type="scientific">Trifolium subterraneum</name>
    <name type="common">Subterranean clover</name>
    <dbReference type="NCBI Taxonomy" id="3900"/>
    <lineage>
        <taxon>Eukaryota</taxon>
        <taxon>Viridiplantae</taxon>
        <taxon>Streptophyta</taxon>
        <taxon>Embryophyta</taxon>
        <taxon>Tracheophyta</taxon>
        <taxon>Spermatophyta</taxon>
        <taxon>Magnoliopsida</taxon>
        <taxon>eudicotyledons</taxon>
        <taxon>Gunneridae</taxon>
        <taxon>Pentapetalae</taxon>
        <taxon>rosids</taxon>
        <taxon>fabids</taxon>
        <taxon>Fabales</taxon>
        <taxon>Fabaceae</taxon>
        <taxon>Papilionoideae</taxon>
        <taxon>50 kb inversion clade</taxon>
        <taxon>NPAAA clade</taxon>
        <taxon>Hologalegina</taxon>
        <taxon>IRL clade</taxon>
        <taxon>Trifolieae</taxon>
        <taxon>Trifolium</taxon>
    </lineage>
</organism>
<name>A0A2Z6MYG2_TRISU</name>
<protein>
    <submittedName>
        <fullName evidence="2">Uncharacterized protein</fullName>
    </submittedName>
</protein>
<evidence type="ECO:0000313" key="2">
    <source>
        <dbReference type="EMBL" id="GAU37524.1"/>
    </source>
</evidence>
<feature type="compositionally biased region" description="Basic and acidic residues" evidence="1">
    <location>
        <begin position="43"/>
        <end position="61"/>
    </location>
</feature>